<reference evidence="4 5" key="1">
    <citation type="journal article" date="2008" name="Appl. Environ. Microbiol.">
        <title>Genomic insights into Mn(II) oxidation by the marine alphaproteobacterium Aurantimonas sp. strain SI85-9A1.</title>
        <authorList>
            <person name="Dick G.J."/>
            <person name="Podell S."/>
            <person name="Johnson H.A."/>
            <person name="Rivera-Espinoza Y."/>
            <person name="Bernier-Latmani R."/>
            <person name="McCarthy J.K."/>
            <person name="Torpey J.W."/>
            <person name="Clement B.G."/>
            <person name="Gaasterland T."/>
            <person name="Tebo B.M."/>
        </authorList>
    </citation>
    <scope>NUCLEOTIDE SEQUENCE [LARGE SCALE GENOMIC DNA]</scope>
    <source>
        <strain evidence="4 5">SI85-9A1</strain>
    </source>
</reference>
<proteinExistence type="predicted"/>
<feature type="binding site" evidence="3">
    <location>
        <position position="214"/>
    </location>
    <ligand>
        <name>Na(+)</name>
        <dbReference type="ChEBI" id="CHEBI:29101"/>
    </ligand>
</feature>
<feature type="binding site" evidence="3">
    <location>
        <position position="213"/>
    </location>
    <ligand>
        <name>substrate</name>
    </ligand>
</feature>
<dbReference type="Gene3D" id="3.40.190.10">
    <property type="entry name" value="Periplasmic binding protein-like II"/>
    <property type="match status" value="1"/>
</dbReference>
<dbReference type="OrthoDB" id="9780733at2"/>
<dbReference type="GO" id="GO:0031317">
    <property type="term" value="C:tripartite ATP-independent periplasmic transporter complex"/>
    <property type="evidence" value="ECO:0007669"/>
    <property type="project" value="InterPro"/>
</dbReference>
<feature type="binding site" evidence="2">
    <location>
        <position position="176"/>
    </location>
    <ligand>
        <name>substrate</name>
    </ligand>
</feature>
<dbReference type="PANTHER" id="PTHR33376">
    <property type="match status" value="1"/>
</dbReference>
<feature type="binding site" evidence="3">
    <location>
        <position position="239"/>
    </location>
    <ligand>
        <name>substrate</name>
    </ligand>
</feature>
<dbReference type="GO" id="GO:0046872">
    <property type="term" value="F:metal ion binding"/>
    <property type="evidence" value="ECO:0007669"/>
    <property type="project" value="UniProtKB-KW"/>
</dbReference>
<dbReference type="PIRSF" id="PIRSF039026">
    <property type="entry name" value="SiaP"/>
    <property type="match status" value="1"/>
</dbReference>
<dbReference type="InterPro" id="IPR026289">
    <property type="entry name" value="SBP_TakP-like"/>
</dbReference>
<dbReference type="Pfam" id="PF03480">
    <property type="entry name" value="DctP"/>
    <property type="match status" value="1"/>
</dbReference>
<dbReference type="InterPro" id="IPR018389">
    <property type="entry name" value="DctP_fam"/>
</dbReference>
<gene>
    <name evidence="4" type="ORF">SI859A1_00123</name>
</gene>
<comment type="caution">
    <text evidence="4">The sequence shown here is derived from an EMBL/GenBank/DDBJ whole genome shotgun (WGS) entry which is preliminary data.</text>
</comment>
<dbReference type="Proteomes" id="UP000000321">
    <property type="component" value="Unassembled WGS sequence"/>
</dbReference>
<feature type="binding site" evidence="2">
    <location>
        <position position="155"/>
    </location>
    <ligand>
        <name>substrate</name>
    </ligand>
</feature>
<dbReference type="PROSITE" id="PS51318">
    <property type="entry name" value="TAT"/>
    <property type="match status" value="1"/>
</dbReference>
<dbReference type="PANTHER" id="PTHR33376:SF5">
    <property type="entry name" value="EXTRACYTOPLASMIC SOLUTE RECEPTOR PROTEIN"/>
    <property type="match status" value="1"/>
</dbReference>
<dbReference type="GO" id="GO:0055085">
    <property type="term" value="P:transmembrane transport"/>
    <property type="evidence" value="ECO:0007669"/>
    <property type="project" value="InterPro"/>
</dbReference>
<name>Q1YDK5_AURMS</name>
<evidence type="ECO:0000313" key="4">
    <source>
        <dbReference type="EMBL" id="EAS48353.1"/>
    </source>
</evidence>
<keyword evidence="5" id="KW-1185">Reference proteome</keyword>
<organism evidence="4 5">
    <name type="scientific">Aurantimonas manganoxydans (strain ATCC BAA-1229 / DSM 21871 / SI85-9A1)</name>
    <dbReference type="NCBI Taxonomy" id="287752"/>
    <lineage>
        <taxon>Bacteria</taxon>
        <taxon>Pseudomonadati</taxon>
        <taxon>Pseudomonadota</taxon>
        <taxon>Alphaproteobacteria</taxon>
        <taxon>Hyphomicrobiales</taxon>
        <taxon>Aurantimonadaceae</taxon>
        <taxon>Aurantimonas</taxon>
    </lineage>
</organism>
<dbReference type="HOGENOM" id="CLU_036176_0_1_5"/>
<sequence>MDRRNFMATAGLGAVGSTLAAPALAQSQPEVIWRLQSSYPKSLNTIYGAADSFAKAVTEATDGRFQIQVFAAGEIIPPLSIVDGVQRGTVEMGQTGSYFYIGQDPAFAFGTCIPFGPNARQQNGWFYEGGGNDLFNEFCATYDLVHFPAGNTGTQMGGWFRKEINSAEDLKGLKMRIGGLAGNVLQRLGLVPTQIAAGDIYPSLERGTIDAAEFVGPQDDQNLGLSKIAPFYYFPGFWEGAASLSFFINLEKWKALPASYQSIVRTAAMAAGTEMTAKYDVQNPIALARLLSEGTQLRAFPQDVLQKSYAAAREVYAELGEKSPAFKKLLDHQMEYRDRTYQWWRISDYSYDTLMLRAAQEQW</sequence>
<evidence type="ECO:0000256" key="3">
    <source>
        <dbReference type="PIRSR" id="PIRSR039026-2"/>
    </source>
</evidence>
<dbReference type="AlphaFoldDB" id="Q1YDK5"/>
<evidence type="ECO:0000256" key="2">
    <source>
        <dbReference type="PIRSR" id="PIRSR039026-1"/>
    </source>
</evidence>
<accession>Q1YDK5</accession>
<evidence type="ECO:0000313" key="5">
    <source>
        <dbReference type="Proteomes" id="UP000000321"/>
    </source>
</evidence>
<dbReference type="BioCyc" id="AURANTIMONAS:SI859A1_00123-MONOMER"/>
<keyword evidence="1" id="KW-0732">Signal</keyword>
<dbReference type="RefSeq" id="WP_009208010.1">
    <property type="nucleotide sequence ID" value="NZ_BBWP01000020.1"/>
</dbReference>
<dbReference type="NCBIfam" id="NF037995">
    <property type="entry name" value="TRAP_S1"/>
    <property type="match status" value="1"/>
</dbReference>
<evidence type="ECO:0000256" key="1">
    <source>
        <dbReference type="ARBA" id="ARBA00022729"/>
    </source>
</evidence>
<dbReference type="InterPro" id="IPR038404">
    <property type="entry name" value="TRAP_DctP_sf"/>
</dbReference>
<keyword evidence="3" id="KW-0479">Metal-binding</keyword>
<dbReference type="EMBL" id="AAPJ01000012">
    <property type="protein sequence ID" value="EAS48353.1"/>
    <property type="molecule type" value="Genomic_DNA"/>
</dbReference>
<dbReference type="InterPro" id="IPR006311">
    <property type="entry name" value="TAT_signal"/>
</dbReference>
<dbReference type="Gene3D" id="3.40.190.170">
    <property type="entry name" value="Bacterial extracellular solute-binding protein, family 7"/>
    <property type="match status" value="1"/>
</dbReference>
<protein>
    <submittedName>
        <fullName evidence="4">Extracellular solute-binding protein, family 7</fullName>
    </submittedName>
</protein>